<dbReference type="Gene3D" id="3.30.40.10">
    <property type="entry name" value="Zinc/RING finger domain, C3HC4 (zinc finger)"/>
    <property type="match status" value="2"/>
</dbReference>
<dbReference type="CDD" id="cd15545">
    <property type="entry name" value="PHD_BAZ2A_like"/>
    <property type="match status" value="1"/>
</dbReference>
<dbReference type="SUPFAM" id="SSF57850">
    <property type="entry name" value="RING/U-box"/>
    <property type="match status" value="1"/>
</dbReference>
<dbReference type="Proteomes" id="UP000887581">
    <property type="component" value="Unplaced"/>
</dbReference>
<dbReference type="InterPro" id="IPR011011">
    <property type="entry name" value="Znf_FYVE_PHD"/>
</dbReference>
<dbReference type="WBParaSite" id="sdigi.contig19.g1686.t1">
    <property type="protein sequence ID" value="sdigi.contig19.g1686.t1"/>
    <property type="gene ID" value="sdigi.contig19.g1686"/>
</dbReference>
<feature type="domain" description="RING-type" evidence="6">
    <location>
        <begin position="9"/>
        <end position="49"/>
    </location>
</feature>
<proteinExistence type="predicted"/>
<dbReference type="PROSITE" id="PS50089">
    <property type="entry name" value="ZF_RING_2"/>
    <property type="match status" value="1"/>
</dbReference>
<evidence type="ECO:0000256" key="5">
    <source>
        <dbReference type="SAM" id="MobiDB-lite"/>
    </source>
</evidence>
<feature type="region of interest" description="Disordered" evidence="5">
    <location>
        <begin position="517"/>
        <end position="539"/>
    </location>
</feature>
<dbReference type="InterPro" id="IPR017907">
    <property type="entry name" value="Znf_RING_CS"/>
</dbReference>
<dbReference type="GO" id="GO:0008270">
    <property type="term" value="F:zinc ion binding"/>
    <property type="evidence" value="ECO:0007669"/>
    <property type="project" value="UniProtKB-KW"/>
</dbReference>
<organism evidence="7 8">
    <name type="scientific">Setaria digitata</name>
    <dbReference type="NCBI Taxonomy" id="48799"/>
    <lineage>
        <taxon>Eukaryota</taxon>
        <taxon>Metazoa</taxon>
        <taxon>Ecdysozoa</taxon>
        <taxon>Nematoda</taxon>
        <taxon>Chromadorea</taxon>
        <taxon>Rhabditida</taxon>
        <taxon>Spirurina</taxon>
        <taxon>Spiruromorpha</taxon>
        <taxon>Filarioidea</taxon>
        <taxon>Setariidae</taxon>
        <taxon>Setaria</taxon>
    </lineage>
</organism>
<keyword evidence="7" id="KW-1185">Reference proteome</keyword>
<dbReference type="InterPro" id="IPR013083">
    <property type="entry name" value="Znf_RING/FYVE/PHD"/>
</dbReference>
<keyword evidence="3" id="KW-0862">Zinc</keyword>
<dbReference type="PROSITE" id="PS00518">
    <property type="entry name" value="ZF_RING_1"/>
    <property type="match status" value="1"/>
</dbReference>
<name>A0A915PIW4_9BILA</name>
<feature type="compositionally biased region" description="Pro residues" evidence="5">
    <location>
        <begin position="723"/>
        <end position="740"/>
    </location>
</feature>
<dbReference type="InterPro" id="IPR018957">
    <property type="entry name" value="Znf_C3HC4_RING-type"/>
</dbReference>
<dbReference type="InterPro" id="IPR047157">
    <property type="entry name" value="PHRF1/Atg35"/>
</dbReference>
<keyword evidence="1" id="KW-0479">Metal-binding</keyword>
<dbReference type="Pfam" id="PF00097">
    <property type="entry name" value="zf-C3HC4"/>
    <property type="match status" value="1"/>
</dbReference>
<keyword evidence="2 4" id="KW-0863">Zinc-finger</keyword>
<accession>A0A915PIW4</accession>
<sequence length="925" mass="102837">MEEENAIFCSICLGPGSWPKARPSVCRHSFCYLCISNWVERRSECPLCKRSAKVLIVISEDGREYKISVKERTGTQYQGEIGEEHTDLFQETEDITVVYARCQVCNSSENEHLLLLCDGIVGQNLDGSSIRCNAACHCYCLPEKLGSVPKGDWFCPFCVNIRTTQKSVHSSRDVRQECRSSSHHQLFKYDIRECEFVNEDEPGPSRMNRSTRLRSCVNVFNRDEFLTGSTPDRANDVIDERMESDSNFSLKKDFSREGDSVWDNQDSIVLETDSDVGYDPAGLTEVTKRKKRMRQRKKNSKRVKKKRRIRKEVKHFYLAGNIAEINIRKKNSWKKNIRKRKGATGVQKRLAEVIGLDLFTDRRRKRERTKRSLQSTEYRNDKVSGEKTVEETDLIASIMSQQAKTLASTRYQRMVRNGINGETVQMIKQGKVVEKVAVCKELASSEAVKDSDENIPMYSASSSHNEAKEKRKKRPSRWGTPTTSKSHDNTIITASIPLPLGPPLTQAAVALENIPVPSTDQQPQSQVALPSRPSALNTAPSTSFALKSTAMPSFGVASGQSQISLAPFAGSGLGQQHLGLSQQSLVALGQQQLTNLGQQTLAGLSQQPVPGLSQPQLTPIGQGSLVQMQPSLLPNFFLPPLNISAMNGLLAAGLLANNSSLTAPPMTQPLSQPSSATPAPFMLNPVQFSAASAQQLNQHFVNLATSLQRNVDTAVDPVQQLPQQPPKQPEGVPPPPPVIKPPESSSTNISLCEPLAEKIRKLIEASNVRPLCDSSVEDNATVVPTVQDEVNNVVLCDDSKAGESGRKSASADDEETGEAVKTKRFHKNGAMFEEARRMLSSSLKKVYRLKQITKQEYKEIMKKGVTALSQRTKLDQKKVDDYAAKSRAWSRLVRRCDRATHLLRGQPGCHKDYNSQREINAKYRI</sequence>
<protein>
    <submittedName>
        <fullName evidence="8">RING-type domain-containing protein</fullName>
    </submittedName>
</protein>
<feature type="region of interest" description="Disordered" evidence="5">
    <location>
        <begin position="719"/>
        <end position="747"/>
    </location>
</feature>
<dbReference type="PANTHER" id="PTHR12618">
    <property type="entry name" value="PHD AND RING FINGER DOMAIN-CONTAINING PROTEIN 1"/>
    <property type="match status" value="1"/>
</dbReference>
<reference evidence="8" key="1">
    <citation type="submission" date="2022-11" db="UniProtKB">
        <authorList>
            <consortium name="WormBaseParasite"/>
        </authorList>
    </citation>
    <scope>IDENTIFICATION</scope>
</reference>
<feature type="compositionally biased region" description="Polar residues" evidence="5">
    <location>
        <begin position="479"/>
        <end position="489"/>
    </location>
</feature>
<dbReference type="InterPro" id="IPR001841">
    <property type="entry name" value="Znf_RING"/>
</dbReference>
<dbReference type="SMART" id="SM00184">
    <property type="entry name" value="RING"/>
    <property type="match status" value="2"/>
</dbReference>
<dbReference type="AlphaFoldDB" id="A0A915PIW4"/>
<evidence type="ECO:0000313" key="7">
    <source>
        <dbReference type="Proteomes" id="UP000887581"/>
    </source>
</evidence>
<dbReference type="PANTHER" id="PTHR12618:SF20">
    <property type="entry name" value="PHD AND RING FINGER DOMAIN-CONTAINING PROTEIN 1"/>
    <property type="match status" value="1"/>
</dbReference>
<evidence type="ECO:0000256" key="4">
    <source>
        <dbReference type="PROSITE-ProRule" id="PRU00175"/>
    </source>
</evidence>
<evidence type="ECO:0000259" key="6">
    <source>
        <dbReference type="PROSITE" id="PS50089"/>
    </source>
</evidence>
<evidence type="ECO:0000256" key="1">
    <source>
        <dbReference type="ARBA" id="ARBA00022723"/>
    </source>
</evidence>
<dbReference type="SUPFAM" id="SSF57903">
    <property type="entry name" value="FYVE/PHD zinc finger"/>
    <property type="match status" value="1"/>
</dbReference>
<evidence type="ECO:0000313" key="8">
    <source>
        <dbReference type="WBParaSite" id="sdigi.contig19.g1686.t1"/>
    </source>
</evidence>
<evidence type="ECO:0000256" key="3">
    <source>
        <dbReference type="ARBA" id="ARBA00022833"/>
    </source>
</evidence>
<feature type="region of interest" description="Disordered" evidence="5">
    <location>
        <begin position="365"/>
        <end position="384"/>
    </location>
</feature>
<evidence type="ECO:0000256" key="2">
    <source>
        <dbReference type="ARBA" id="ARBA00022771"/>
    </source>
</evidence>
<feature type="region of interest" description="Disordered" evidence="5">
    <location>
        <begin position="453"/>
        <end position="489"/>
    </location>
</feature>